<dbReference type="EMBL" id="BK010889">
    <property type="protein sequence ID" value="DAC80285.1"/>
    <property type="molecule type" value="Genomic_DNA"/>
</dbReference>
<evidence type="ECO:0000313" key="1">
    <source>
        <dbReference type="EMBL" id="DAC80285.1"/>
    </source>
</evidence>
<reference evidence="1" key="1">
    <citation type="journal article" date="2019" name="J. ISSAAS">
        <title>Identification of 'Missing Link' Families of Small DNA Tumor Viruses.</title>
        <authorList>
            <person name="Welch N.L."/>
            <person name="Tisza M.J."/>
            <person name="Belford A."/>
            <person name="Pastrana D.V."/>
            <person name="Pang Y.-Y.S."/>
            <person name="Schiller J.T."/>
            <person name="An P."/>
            <person name="Cantalupo P.G."/>
            <person name="Pipas J.M."/>
            <person name="Koda S."/>
            <person name="Subramaniam K."/>
            <person name="Waltzek T.B."/>
            <person name="Bian C."/>
            <person name="Shi Q."/>
            <person name="Ruan Z."/>
            <person name="Ng T.F.-F."/>
            <person name="Starrett G.J."/>
            <person name="Buck C.B."/>
        </authorList>
    </citation>
    <scope>NUCLEOTIDE SEQUENCE</scope>
    <source>
        <strain evidence="1">0104</strain>
    </source>
</reference>
<organism evidence="1 2">
    <name type="scientific">Bos-associated insect adintovirus</name>
    <dbReference type="NCBI Taxonomy" id="2597806"/>
    <lineage>
        <taxon>Viruses</taxon>
        <taxon>Varidnaviria</taxon>
        <taxon>Bamfordvirae</taxon>
        <taxon>Preplasmiviricota</taxon>
        <taxon>Polisuviricotina</taxon>
        <taxon>Polintoviricetes</taxon>
        <taxon>Orthopolintovirales</taxon>
        <taxon>Adintoviridae</taxon>
    </lineage>
</organism>
<protein>
    <submittedName>
        <fullName evidence="1">Penton</fullName>
    </submittedName>
</protein>
<proteinExistence type="predicted"/>
<accession>A0A5H3CQE7</accession>
<evidence type="ECO:0000313" key="2">
    <source>
        <dbReference type="Proteomes" id="UP001227660"/>
    </source>
</evidence>
<dbReference type="Proteomes" id="UP001227660">
    <property type="component" value="Segment"/>
</dbReference>
<reference evidence="1" key="2">
    <citation type="submission" date="2019-07" db="EMBL/GenBank/DDBJ databases">
        <authorList>
            <person name="Buck C."/>
            <person name="Tisza M."/>
        </authorList>
    </citation>
    <scope>NUCLEOTIDE SEQUENCE</scope>
    <source>
        <strain evidence="1">0104</strain>
    </source>
</reference>
<sequence length="229" mass="25310">MSVTFTLTGAGNCLSASYFPPIELNPTCQYSIGLVAFYSCNALRNICEGNNKIYYGSENVLTIPDGAYEITALNEYINKQLSLGSNSFSLTPNINTLKCLLYSTYTIDFRPSDSIGRMLGYSPRILNANENHESDLDVRISPATSIRVECNITSGAYCNGAAVHTLFEFALDVEPGERIIKEPQNILYLPITTRCVDNIALKLTNQDGESIDFGQELVTIRLELKKYGN</sequence>
<name>A0A5H3CQE7_9VIRU</name>